<dbReference type="Proteomes" id="UP000065521">
    <property type="component" value="Unassembled WGS sequence"/>
</dbReference>
<evidence type="ECO:0000313" key="2">
    <source>
        <dbReference type="EMBL" id="KUZ80952.1"/>
    </source>
</evidence>
<protein>
    <submittedName>
        <fullName evidence="2">Uncharacterized protein</fullName>
    </submittedName>
</protein>
<proteinExistence type="predicted"/>
<dbReference type="EMBL" id="LOTN01000075">
    <property type="protein sequence ID" value="KUZ80952.1"/>
    <property type="molecule type" value="Genomic_DNA"/>
</dbReference>
<sequence length="146" mass="15937">MDIQEIRRTKLKEWAQKHGVPAREKSYFSQLMNGTASFGERAARRIERDYGMPTGLLDGRDALAQSRAPDAKVPEENRTEGIDATSEMELAIGRLVRAVADRSPAEIERIASALEVLLHIESPTSGASSSEVVIPPPPRKGSSRAA</sequence>
<dbReference type="RefSeq" id="WP_059681562.1">
    <property type="nucleotide sequence ID" value="NZ_LOTK01000042.1"/>
</dbReference>
<accession>A0A117XZF1</accession>
<name>A0A117XZF1_9BURK</name>
<evidence type="ECO:0000313" key="3">
    <source>
        <dbReference type="Proteomes" id="UP000065521"/>
    </source>
</evidence>
<feature type="region of interest" description="Disordered" evidence="1">
    <location>
        <begin position="123"/>
        <end position="146"/>
    </location>
</feature>
<reference evidence="2 3" key="1">
    <citation type="submission" date="2015-11" db="EMBL/GenBank/DDBJ databases">
        <title>Expanding the genomic diversity of Burkholderia species for the development of highly accurate diagnostics.</title>
        <authorList>
            <person name="Sahl J."/>
            <person name="Keim P."/>
            <person name="Wagner D."/>
        </authorList>
    </citation>
    <scope>NUCLEOTIDE SEQUENCE [LARGE SCALE GENOMIC DNA]</scope>
    <source>
        <strain evidence="2 3">RF32-BP4</strain>
    </source>
</reference>
<gene>
    <name evidence="2" type="ORF">WI38_32760</name>
</gene>
<comment type="caution">
    <text evidence="2">The sequence shown here is derived from an EMBL/GenBank/DDBJ whole genome shotgun (WGS) entry which is preliminary data.</text>
</comment>
<organism evidence="2 3">
    <name type="scientific">Burkholderia ubonensis</name>
    <dbReference type="NCBI Taxonomy" id="101571"/>
    <lineage>
        <taxon>Bacteria</taxon>
        <taxon>Pseudomonadati</taxon>
        <taxon>Pseudomonadota</taxon>
        <taxon>Betaproteobacteria</taxon>
        <taxon>Burkholderiales</taxon>
        <taxon>Burkholderiaceae</taxon>
        <taxon>Burkholderia</taxon>
        <taxon>Burkholderia cepacia complex</taxon>
    </lineage>
</organism>
<dbReference type="AlphaFoldDB" id="A0A117XZF1"/>
<evidence type="ECO:0000256" key="1">
    <source>
        <dbReference type="SAM" id="MobiDB-lite"/>
    </source>
</evidence>